<dbReference type="KEGG" id="gla:GL50803_007597"/>
<keyword evidence="2" id="KW-1185">Reference proteome</keyword>
<organism evidence="1 2">
    <name type="scientific">Giardia intestinalis (strain ATCC 50803 / WB clone C6)</name>
    <name type="common">Giardia lamblia</name>
    <dbReference type="NCBI Taxonomy" id="184922"/>
    <lineage>
        <taxon>Eukaryota</taxon>
        <taxon>Metamonada</taxon>
        <taxon>Diplomonadida</taxon>
        <taxon>Hexamitidae</taxon>
        <taxon>Giardiinae</taxon>
        <taxon>Giardia</taxon>
    </lineage>
</organism>
<comment type="caution">
    <text evidence="1">The sequence shown here is derived from an EMBL/GenBank/DDBJ whole genome shotgun (WGS) entry which is preliminary data.</text>
</comment>
<gene>
    <name evidence="1" type="ORF">GL50803_007597</name>
</gene>
<dbReference type="OMA" id="PCGYFVP"/>
<dbReference type="HOGENOM" id="CLU_534686_0_0_1"/>
<dbReference type="VEuPathDB" id="GiardiaDB:GL50803_7597"/>
<name>A8BR22_GIAIC</name>
<dbReference type="EMBL" id="AACB03000002">
    <property type="protein sequence ID" value="KAE8304298.1"/>
    <property type="molecule type" value="Genomic_DNA"/>
</dbReference>
<accession>A8BR22</accession>
<reference evidence="1 2" key="1">
    <citation type="journal article" date="2007" name="Science">
        <title>Genomic minimalism in the early diverging intestinal parasite Giardia lamblia.</title>
        <authorList>
            <person name="Morrison H.G."/>
            <person name="McArthur A.G."/>
            <person name="Gillin F.D."/>
            <person name="Aley S.B."/>
            <person name="Adam R.D."/>
            <person name="Olsen G.J."/>
            <person name="Best A.A."/>
            <person name="Cande W.Z."/>
            <person name="Chen F."/>
            <person name="Cipriano M.J."/>
            <person name="Davids B.J."/>
            <person name="Dawson S.C."/>
            <person name="Elmendorf H.G."/>
            <person name="Hehl A.B."/>
            <person name="Holder M.E."/>
            <person name="Huse S.M."/>
            <person name="Kim U.U."/>
            <person name="Lasek-Nesselquist E."/>
            <person name="Manning G."/>
            <person name="Nigam A."/>
            <person name="Nixon J.E."/>
            <person name="Palm D."/>
            <person name="Passamaneck N.E."/>
            <person name="Prabhu A."/>
            <person name="Reich C.I."/>
            <person name="Reiner D.S."/>
            <person name="Samuelson J."/>
            <person name="Svard S.G."/>
            <person name="Sogin M.L."/>
        </authorList>
    </citation>
    <scope>NUCLEOTIDE SEQUENCE [LARGE SCALE GENOMIC DNA]</scope>
    <source>
        <strain evidence="1 2">WB C6</strain>
    </source>
</reference>
<protein>
    <submittedName>
        <fullName evidence="1">Uncharacterized protein</fullName>
    </submittedName>
</protein>
<dbReference type="GeneID" id="5698306"/>
<sequence length="510" mass="56701">MPDPLSLPELLHLPKEKVEGYILQLPASELSALREHLESFIRNSSAGILEQLSHNTLQSEKCSSGPLPFKGAEASSAVSALGRDSSLEDAKQILLEAQASITESLEKLHSAAQEEHILGQIEDSLRTTLRLIDHLDETCFSKPTDCDALAGLLSQSLQIRTTISHINPPSCCTAISSRLKHAMDILCSTILSHVETIYLSNLVCLESPQVQKLYSILLDYSEMPAIVCKNFTTPLLHKLSDYTPLQILENVAVLVSRLKKRDSNSWLALLYQKLKVESGSAAYSNTFHQCLTVPLMNFLQSYSRSSIATLSYSQALHYLQGLYKIYSNASVDPWPGLKDALLLETKIMNDIEDSFKIVILVLKNRDMKQASLNTTISEFSDNLCQTLNLFLRPPAEVLSKDLETPCGYFVPALVDKVLTSLSSALHQLAMQLLIYKNEKFYNSLIGKLHTSLTDYVQTMSMVSGLLEFTDALPVLGGPQSVPQIQDLYFSTLKEYLGIFIGWLRAELSLR</sequence>
<evidence type="ECO:0000313" key="1">
    <source>
        <dbReference type="EMBL" id="KAE8304298.1"/>
    </source>
</evidence>
<dbReference type="RefSeq" id="XP_001705406.1">
    <property type="nucleotide sequence ID" value="XM_001705354.1"/>
</dbReference>
<dbReference type="AlphaFoldDB" id="A8BR22"/>
<proteinExistence type="predicted"/>
<dbReference type="Proteomes" id="UP000001548">
    <property type="component" value="Unassembled WGS sequence"/>
</dbReference>
<evidence type="ECO:0000313" key="2">
    <source>
        <dbReference type="Proteomes" id="UP000001548"/>
    </source>
</evidence>